<keyword evidence="5 10" id="KW-0067">ATP-binding</keyword>
<dbReference type="InterPro" id="IPR050086">
    <property type="entry name" value="MetN_ABC_transporter-like"/>
</dbReference>
<name>A0A2W7MQ72_9BACI</name>
<comment type="similarity">
    <text evidence="1">Belongs to the ABC transporter superfamily.</text>
</comment>
<evidence type="ECO:0000256" key="3">
    <source>
        <dbReference type="ARBA" id="ARBA00022475"/>
    </source>
</evidence>
<gene>
    <name evidence="10" type="ORF">C7437_10352</name>
</gene>
<dbReference type="Pfam" id="PF09383">
    <property type="entry name" value="NIL"/>
    <property type="match status" value="1"/>
</dbReference>
<dbReference type="InterPro" id="IPR041701">
    <property type="entry name" value="MetN_ABC"/>
</dbReference>
<dbReference type="GO" id="GO:0005886">
    <property type="term" value="C:plasma membrane"/>
    <property type="evidence" value="ECO:0007669"/>
    <property type="project" value="UniProtKB-ARBA"/>
</dbReference>
<dbReference type="GO" id="GO:0006865">
    <property type="term" value="P:amino acid transport"/>
    <property type="evidence" value="ECO:0007669"/>
    <property type="project" value="UniProtKB-KW"/>
</dbReference>
<dbReference type="Gene3D" id="3.30.70.260">
    <property type="match status" value="1"/>
</dbReference>
<dbReference type="CDD" id="cd03258">
    <property type="entry name" value="ABC_MetN_methionine_transporter"/>
    <property type="match status" value="1"/>
</dbReference>
<dbReference type="InterPro" id="IPR003439">
    <property type="entry name" value="ABC_transporter-like_ATP-bd"/>
</dbReference>
<dbReference type="AlphaFoldDB" id="A0A2W7MQ72"/>
<accession>A0A2W7MQ72</accession>
<keyword evidence="6" id="KW-1278">Translocase</keyword>
<evidence type="ECO:0000256" key="1">
    <source>
        <dbReference type="ARBA" id="ARBA00005417"/>
    </source>
</evidence>
<dbReference type="InterPro" id="IPR018449">
    <property type="entry name" value="NIL_domain"/>
</dbReference>
<dbReference type="InterPro" id="IPR003593">
    <property type="entry name" value="AAA+_ATPase"/>
</dbReference>
<evidence type="ECO:0000256" key="7">
    <source>
        <dbReference type="ARBA" id="ARBA00022970"/>
    </source>
</evidence>
<evidence type="ECO:0000313" key="11">
    <source>
        <dbReference type="Proteomes" id="UP000248646"/>
    </source>
</evidence>
<dbReference type="PROSITE" id="PS50893">
    <property type="entry name" value="ABC_TRANSPORTER_2"/>
    <property type="match status" value="1"/>
</dbReference>
<keyword evidence="4" id="KW-0547">Nucleotide-binding</keyword>
<comment type="caution">
    <text evidence="10">The sequence shown here is derived from an EMBL/GenBank/DDBJ whole genome shotgun (WGS) entry which is preliminary data.</text>
</comment>
<dbReference type="SUPFAM" id="SSF52540">
    <property type="entry name" value="P-loop containing nucleoside triphosphate hydrolases"/>
    <property type="match status" value="1"/>
</dbReference>
<evidence type="ECO:0000256" key="8">
    <source>
        <dbReference type="ARBA" id="ARBA00023136"/>
    </source>
</evidence>
<evidence type="ECO:0000259" key="9">
    <source>
        <dbReference type="PROSITE" id="PS50893"/>
    </source>
</evidence>
<dbReference type="InterPro" id="IPR045865">
    <property type="entry name" value="ACT-like_dom_sf"/>
</dbReference>
<dbReference type="PANTHER" id="PTHR43166">
    <property type="entry name" value="AMINO ACID IMPORT ATP-BINDING PROTEIN"/>
    <property type="match status" value="1"/>
</dbReference>
<organism evidence="10 11">
    <name type="scientific">Psychrobacillus insolitus</name>
    <dbReference type="NCBI Taxonomy" id="1461"/>
    <lineage>
        <taxon>Bacteria</taxon>
        <taxon>Bacillati</taxon>
        <taxon>Bacillota</taxon>
        <taxon>Bacilli</taxon>
        <taxon>Bacillales</taxon>
        <taxon>Bacillaceae</taxon>
        <taxon>Psychrobacillus</taxon>
    </lineage>
</organism>
<dbReference type="Proteomes" id="UP000248646">
    <property type="component" value="Unassembled WGS sequence"/>
</dbReference>
<evidence type="ECO:0000256" key="2">
    <source>
        <dbReference type="ARBA" id="ARBA00022448"/>
    </source>
</evidence>
<dbReference type="PROSITE" id="PS00211">
    <property type="entry name" value="ABC_TRANSPORTER_1"/>
    <property type="match status" value="1"/>
</dbReference>
<keyword evidence="7" id="KW-0029">Amino-acid transport</keyword>
<dbReference type="PANTHER" id="PTHR43166:SF36">
    <property type="entry name" value="METHIONINE IMPORT ATP-BINDING PROTEIN METN 2"/>
    <property type="match status" value="1"/>
</dbReference>
<feature type="domain" description="ABC transporter" evidence="9">
    <location>
        <begin position="58"/>
        <end position="297"/>
    </location>
</feature>
<dbReference type="Pfam" id="PF00005">
    <property type="entry name" value="ABC_tran"/>
    <property type="match status" value="1"/>
</dbReference>
<evidence type="ECO:0000256" key="4">
    <source>
        <dbReference type="ARBA" id="ARBA00022741"/>
    </source>
</evidence>
<proteinExistence type="inferred from homology"/>
<dbReference type="Gene3D" id="3.40.50.300">
    <property type="entry name" value="P-loop containing nucleotide triphosphate hydrolases"/>
    <property type="match status" value="1"/>
</dbReference>
<keyword evidence="3" id="KW-1003">Cell membrane</keyword>
<reference evidence="10 11" key="1">
    <citation type="submission" date="2018-06" db="EMBL/GenBank/DDBJ databases">
        <title>Genomic Encyclopedia of Type Strains, Phase IV (KMG-IV): sequencing the most valuable type-strain genomes for metagenomic binning, comparative biology and taxonomic classification.</title>
        <authorList>
            <person name="Goeker M."/>
        </authorList>
    </citation>
    <scope>NUCLEOTIDE SEQUENCE [LARGE SCALE GENOMIC DNA]</scope>
    <source>
        <strain evidence="10 11">DSM 5</strain>
    </source>
</reference>
<dbReference type="SMART" id="SM00382">
    <property type="entry name" value="AAA"/>
    <property type="match status" value="1"/>
</dbReference>
<dbReference type="InterPro" id="IPR017871">
    <property type="entry name" value="ABC_transporter-like_CS"/>
</dbReference>
<dbReference type="GO" id="GO:0016887">
    <property type="term" value="F:ATP hydrolysis activity"/>
    <property type="evidence" value="ECO:0007669"/>
    <property type="project" value="InterPro"/>
</dbReference>
<evidence type="ECO:0000256" key="5">
    <source>
        <dbReference type="ARBA" id="ARBA00022840"/>
    </source>
</evidence>
<dbReference type="FunFam" id="3.40.50.300:FF:000056">
    <property type="entry name" value="Cell division ATP-binding protein FtsE"/>
    <property type="match status" value="1"/>
</dbReference>
<dbReference type="InterPro" id="IPR027417">
    <property type="entry name" value="P-loop_NTPase"/>
</dbReference>
<dbReference type="SMART" id="SM00930">
    <property type="entry name" value="NIL"/>
    <property type="match status" value="1"/>
</dbReference>
<sequence length="397" mass="44335">MPYEARQPSCYVHEMVPNHSRQLALKNERMDECYFDNNLNPFCSFAEGFFYERKIYMISLKAVSKKFNTKQGQIVAVDGVNLDIKKGEIFGIIGYSGAGKSTLIRLLNGLEKPTGGKIIVNGQEITSISEAKLRQVRQKVSMIFQHFNLLWSRTVAENIAFPLEIAGVPKDKRADRVNELIELVGLEGRGDYYPSQLSGGQKQRVGIARALANRPEVLLCDEATSALDPETTDSILDLLISINEKLGLTIVLITHEMQVIQKICNRVAVMEAGHVVEEGDVLEVFQNPKQPITKRFVSQVSEKGQAEQTIQRLVELYPNGKLIKLVFVGEQTEQPILSKLIKQFDLEVNIVQGNISHTKSGAFGTLILQLEGNSSAIEDAIHFIHEQKVLTEVISND</sequence>
<protein>
    <submittedName>
        <fullName evidence="10">D-methionine transport system ATP-binding protein</fullName>
    </submittedName>
</protein>
<dbReference type="GO" id="GO:0005524">
    <property type="term" value="F:ATP binding"/>
    <property type="evidence" value="ECO:0007669"/>
    <property type="project" value="UniProtKB-KW"/>
</dbReference>
<keyword evidence="11" id="KW-1185">Reference proteome</keyword>
<evidence type="ECO:0000313" key="10">
    <source>
        <dbReference type="EMBL" id="PZX04804.1"/>
    </source>
</evidence>
<dbReference type="SUPFAM" id="SSF55021">
    <property type="entry name" value="ACT-like"/>
    <property type="match status" value="1"/>
</dbReference>
<keyword evidence="8" id="KW-0472">Membrane</keyword>
<dbReference type="EMBL" id="QKZI01000003">
    <property type="protein sequence ID" value="PZX04804.1"/>
    <property type="molecule type" value="Genomic_DNA"/>
</dbReference>
<keyword evidence="2" id="KW-0813">Transport</keyword>
<evidence type="ECO:0000256" key="6">
    <source>
        <dbReference type="ARBA" id="ARBA00022967"/>
    </source>
</evidence>